<feature type="region of interest" description="Disordered" evidence="6">
    <location>
        <begin position="561"/>
        <end position="625"/>
    </location>
</feature>
<dbReference type="InterPro" id="IPR007816">
    <property type="entry name" value="ResB-like_domain"/>
</dbReference>
<evidence type="ECO:0000256" key="7">
    <source>
        <dbReference type="SAM" id="Phobius"/>
    </source>
</evidence>
<dbReference type="PANTHER" id="PTHR31566">
    <property type="entry name" value="CYTOCHROME C BIOGENESIS PROTEIN CCS1, CHLOROPLASTIC"/>
    <property type="match status" value="1"/>
</dbReference>
<proteinExistence type="predicted"/>
<evidence type="ECO:0000259" key="8">
    <source>
        <dbReference type="Pfam" id="PF05140"/>
    </source>
</evidence>
<gene>
    <name evidence="9" type="ORF">ACFPCY_32735</name>
</gene>
<keyword evidence="5 7" id="KW-0472">Membrane</keyword>
<feature type="region of interest" description="Disordered" evidence="6">
    <location>
        <begin position="1"/>
        <end position="81"/>
    </location>
</feature>
<feature type="domain" description="ResB-like" evidence="8">
    <location>
        <begin position="101"/>
        <end position="566"/>
    </location>
</feature>
<evidence type="ECO:0000313" key="9">
    <source>
        <dbReference type="EMBL" id="MFC4912108.1"/>
    </source>
</evidence>
<keyword evidence="3" id="KW-0201">Cytochrome c-type biogenesis</keyword>
<accession>A0ABV9U6G2</accession>
<feature type="transmembrane region" description="Helical" evidence="7">
    <location>
        <begin position="104"/>
        <end position="121"/>
    </location>
</feature>
<evidence type="ECO:0000256" key="4">
    <source>
        <dbReference type="ARBA" id="ARBA00022989"/>
    </source>
</evidence>
<protein>
    <submittedName>
        <fullName evidence="9">Cytochrome c biogenesis protein ResB</fullName>
    </submittedName>
</protein>
<feature type="compositionally biased region" description="Basic and acidic residues" evidence="6">
    <location>
        <begin position="38"/>
        <end position="53"/>
    </location>
</feature>
<name>A0ABV9U6G2_9ACTN</name>
<comment type="caution">
    <text evidence="9">The sequence shown here is derived from an EMBL/GenBank/DDBJ whole genome shotgun (WGS) entry which is preliminary data.</text>
</comment>
<keyword evidence="2 7" id="KW-0812">Transmembrane</keyword>
<keyword evidence="4 7" id="KW-1133">Transmembrane helix</keyword>
<feature type="compositionally biased region" description="Basic and acidic residues" evidence="6">
    <location>
        <begin position="1"/>
        <end position="15"/>
    </location>
</feature>
<feature type="compositionally biased region" description="Low complexity" evidence="6">
    <location>
        <begin position="16"/>
        <end position="37"/>
    </location>
</feature>
<evidence type="ECO:0000256" key="5">
    <source>
        <dbReference type="ARBA" id="ARBA00023136"/>
    </source>
</evidence>
<evidence type="ECO:0000256" key="6">
    <source>
        <dbReference type="SAM" id="MobiDB-lite"/>
    </source>
</evidence>
<evidence type="ECO:0000313" key="10">
    <source>
        <dbReference type="Proteomes" id="UP001595872"/>
    </source>
</evidence>
<reference evidence="10" key="1">
    <citation type="journal article" date="2019" name="Int. J. Syst. Evol. Microbiol.">
        <title>The Global Catalogue of Microorganisms (GCM) 10K type strain sequencing project: providing services to taxonomists for standard genome sequencing and annotation.</title>
        <authorList>
            <consortium name="The Broad Institute Genomics Platform"/>
            <consortium name="The Broad Institute Genome Sequencing Center for Infectious Disease"/>
            <person name="Wu L."/>
            <person name="Ma J."/>
        </authorList>
    </citation>
    <scope>NUCLEOTIDE SEQUENCE [LARGE SCALE GENOMIC DNA]</scope>
    <source>
        <strain evidence="10">KLKA75</strain>
    </source>
</reference>
<dbReference type="PANTHER" id="PTHR31566:SF0">
    <property type="entry name" value="CYTOCHROME C BIOGENESIS PROTEIN CCS1, CHLOROPLASTIC"/>
    <property type="match status" value="1"/>
</dbReference>
<sequence length="625" mass="66566">MADTDTEREKAERAAAADATAAAASASDEANVSASASDEAKASDEAAAEKAASDEAAAADAVDAAATATPAGRTPAADGPRPKGIGPLGWLRWAWRQLTTMRTALVLLFLVALGAIPSSFLPQRGQAPEKVDRYFQQHRTLAPWLDKFSLFNVFSAPWFAAIYILLFVSLAGCVLPRLVKHVQAMRAQPPAAPRNLARLPQSATFETSRTPDEVLAEAKALLRKRRFRVAEGKGSVASEKGYAGEFGNLLFHLALLGLLFSLGVGNLFGYRGDVLLREGSSFGNTLAQYDQFKPGRMFDTDQMAPFSITLDDFQAKYELKGEKRGQATDFHAAITYRDKPDSPAKHYNLRVNHPLEIGGAKVYLLGHGYAPQFTVRDAKGQVAFRGAVPFLPQNPRTLQSEGVIKAPDAQPTQLAFYAILWPTATATPDGKQIVSEFPAALRPVISLVAFKGDLGLDNGSAQSVYQLEGIGKTLNPIKGGEKLMEPGETFKLPDGSGSVTFDGMKEWTSLSVNHDPGRMPALIAAVLAILGVITSFTVRRRRVWVRASAAGDGRTVVHVGGLTLGNPTPEFDDVVTALRGTPPEGPGDPEPGEKQAPEAASTGETSEPSGATTSASATDDPSDKE</sequence>
<feature type="transmembrane region" description="Helical" evidence="7">
    <location>
        <begin position="158"/>
        <end position="179"/>
    </location>
</feature>
<evidence type="ECO:0000256" key="1">
    <source>
        <dbReference type="ARBA" id="ARBA00004141"/>
    </source>
</evidence>
<feature type="compositionally biased region" description="Polar residues" evidence="6">
    <location>
        <begin position="602"/>
        <end position="619"/>
    </location>
</feature>
<feature type="transmembrane region" description="Helical" evidence="7">
    <location>
        <begin position="249"/>
        <end position="270"/>
    </location>
</feature>
<comment type="subcellular location">
    <subcellularLocation>
        <location evidence="1">Membrane</location>
        <topology evidence="1">Multi-pass membrane protein</topology>
    </subcellularLocation>
</comment>
<feature type="compositionally biased region" description="Low complexity" evidence="6">
    <location>
        <begin position="54"/>
        <end position="69"/>
    </location>
</feature>
<dbReference type="Pfam" id="PF05140">
    <property type="entry name" value="ResB"/>
    <property type="match status" value="1"/>
</dbReference>
<dbReference type="InterPro" id="IPR023494">
    <property type="entry name" value="Cyt_c_bgen_Ccs1/CcsB/ResB"/>
</dbReference>
<organism evidence="9 10">
    <name type="scientific">Actinomadura gamaensis</name>
    <dbReference type="NCBI Taxonomy" id="1763541"/>
    <lineage>
        <taxon>Bacteria</taxon>
        <taxon>Bacillati</taxon>
        <taxon>Actinomycetota</taxon>
        <taxon>Actinomycetes</taxon>
        <taxon>Streptosporangiales</taxon>
        <taxon>Thermomonosporaceae</taxon>
        <taxon>Actinomadura</taxon>
    </lineage>
</organism>
<feature type="transmembrane region" description="Helical" evidence="7">
    <location>
        <begin position="519"/>
        <end position="538"/>
    </location>
</feature>
<dbReference type="EMBL" id="JBHSIT010000011">
    <property type="protein sequence ID" value="MFC4912108.1"/>
    <property type="molecule type" value="Genomic_DNA"/>
</dbReference>
<keyword evidence="10" id="KW-1185">Reference proteome</keyword>
<dbReference type="Proteomes" id="UP001595872">
    <property type="component" value="Unassembled WGS sequence"/>
</dbReference>
<evidence type="ECO:0000256" key="2">
    <source>
        <dbReference type="ARBA" id="ARBA00022692"/>
    </source>
</evidence>
<evidence type="ECO:0000256" key="3">
    <source>
        <dbReference type="ARBA" id="ARBA00022748"/>
    </source>
</evidence>
<dbReference type="RefSeq" id="WP_378261701.1">
    <property type="nucleotide sequence ID" value="NZ_JBHSIT010000011.1"/>
</dbReference>